<keyword evidence="1" id="KW-1133">Transmembrane helix</keyword>
<dbReference type="RefSeq" id="WP_011509240.1">
    <property type="nucleotide sequence ID" value="NC_007964.1"/>
</dbReference>
<dbReference type="InterPro" id="IPR010266">
    <property type="entry name" value="NnrS"/>
</dbReference>
<protein>
    <submittedName>
        <fullName evidence="2">NnrS</fullName>
    </submittedName>
</protein>
<accession>Q1QQG1</accession>
<dbReference type="eggNOG" id="COG3213">
    <property type="taxonomic scope" value="Bacteria"/>
</dbReference>
<sequence length="393" mass="41301">MAMSDVENARGRPLAIWTIGFRPFFLMAGIWSAAALAGWIAMLTTGLTLPSRFDPLTWHIHEMLFGFVLAAIAGFLLTAIPNWTGRAPISGRPLAALAALWLTGRLACLMSASIPLWLAAATDLAFPFVLCAVVAREIIAGRNWRNMPMPVPIAVLGLADLLMYLELAGFSVPAGLGWRLGLAAIIVLISVVGGRIIPVFTRNWLVKQGAANLPAAHGRVDNVALGALHAGMIGWALFPALSPVGGLLLLAAALNLWRLVRWRGIATSAEPLLTVLHVGYLWVIVGAALLGASMLTAHVPEAAAIHALTAGAIGTMVLGVMTRVSLGHTGRALAADRTTALIYLLVILAAVARVAAAASGSLPMLIEISAALWIASFGLFALRYGPMLLAPRV</sequence>
<organism evidence="2 3">
    <name type="scientific">Nitrobacter hamburgensis (strain DSM 10229 / NCIMB 13809 / X14)</name>
    <dbReference type="NCBI Taxonomy" id="323097"/>
    <lineage>
        <taxon>Bacteria</taxon>
        <taxon>Pseudomonadati</taxon>
        <taxon>Pseudomonadota</taxon>
        <taxon>Alphaproteobacteria</taxon>
        <taxon>Hyphomicrobiales</taxon>
        <taxon>Nitrobacteraceae</taxon>
        <taxon>Nitrobacter</taxon>
    </lineage>
</organism>
<feature type="transmembrane region" description="Helical" evidence="1">
    <location>
        <begin position="178"/>
        <end position="200"/>
    </location>
</feature>
<dbReference type="HOGENOM" id="CLU_041785_2_0_5"/>
<feature type="transmembrane region" description="Helical" evidence="1">
    <location>
        <begin position="153"/>
        <end position="172"/>
    </location>
</feature>
<feature type="transmembrane region" description="Helical" evidence="1">
    <location>
        <begin position="303"/>
        <end position="326"/>
    </location>
</feature>
<dbReference type="KEGG" id="nha:Nham_0648"/>
<reference evidence="2 3" key="1">
    <citation type="submission" date="2006-03" db="EMBL/GenBank/DDBJ databases">
        <title>Complete sequence of chromosome of Nitrobacter hamburgensis X14.</title>
        <authorList>
            <consortium name="US DOE Joint Genome Institute"/>
            <person name="Copeland A."/>
            <person name="Lucas S."/>
            <person name="Lapidus A."/>
            <person name="Barry K."/>
            <person name="Detter J.C."/>
            <person name="Glavina del Rio T."/>
            <person name="Hammon N."/>
            <person name="Israni S."/>
            <person name="Dalin E."/>
            <person name="Tice H."/>
            <person name="Pitluck S."/>
            <person name="Chain P."/>
            <person name="Malfatti S."/>
            <person name="Shin M."/>
            <person name="Vergez L."/>
            <person name="Schmutz J."/>
            <person name="Larimer F."/>
            <person name="Land M."/>
            <person name="Hauser L."/>
            <person name="Kyrpides N."/>
            <person name="Ivanova N."/>
            <person name="Ward B."/>
            <person name="Arp D."/>
            <person name="Klotz M."/>
            <person name="Stein L."/>
            <person name="O'Mullan G."/>
            <person name="Starkenburg S."/>
            <person name="Sayavedra L."/>
            <person name="Poret-Peterson A.T."/>
            <person name="Gentry M.E."/>
            <person name="Bruce D."/>
            <person name="Richardson P."/>
        </authorList>
    </citation>
    <scope>NUCLEOTIDE SEQUENCE [LARGE SCALE GENOMIC DNA]</scope>
    <source>
        <strain evidence="3">DSM 10229 / NCIMB 13809 / X14</strain>
    </source>
</reference>
<feature type="transmembrane region" description="Helical" evidence="1">
    <location>
        <begin position="244"/>
        <end position="260"/>
    </location>
</feature>
<dbReference type="EMBL" id="CP000319">
    <property type="protein sequence ID" value="ABE61536.1"/>
    <property type="molecule type" value="Genomic_DNA"/>
</dbReference>
<feature type="transmembrane region" description="Helical" evidence="1">
    <location>
        <begin position="272"/>
        <end position="297"/>
    </location>
</feature>
<dbReference type="AlphaFoldDB" id="Q1QQG1"/>
<keyword evidence="3" id="KW-1185">Reference proteome</keyword>
<keyword evidence="1" id="KW-0472">Membrane</keyword>
<feature type="transmembrane region" description="Helical" evidence="1">
    <location>
        <begin position="21"/>
        <end position="43"/>
    </location>
</feature>
<dbReference type="Proteomes" id="UP000001953">
    <property type="component" value="Chromosome"/>
</dbReference>
<feature type="transmembrane region" description="Helical" evidence="1">
    <location>
        <begin position="63"/>
        <end position="83"/>
    </location>
</feature>
<dbReference type="Pfam" id="PF05940">
    <property type="entry name" value="NnrS"/>
    <property type="match status" value="1"/>
</dbReference>
<dbReference type="OrthoDB" id="9770040at2"/>
<name>Q1QQG1_NITHX</name>
<feature type="transmembrane region" description="Helical" evidence="1">
    <location>
        <begin position="338"/>
        <end position="356"/>
    </location>
</feature>
<gene>
    <name evidence="2" type="ordered locus">Nham_0648</name>
</gene>
<feature type="transmembrane region" description="Helical" evidence="1">
    <location>
        <begin position="95"/>
        <end position="118"/>
    </location>
</feature>
<keyword evidence="1" id="KW-0812">Transmembrane</keyword>
<evidence type="ECO:0000313" key="3">
    <source>
        <dbReference type="Proteomes" id="UP000001953"/>
    </source>
</evidence>
<evidence type="ECO:0000313" key="2">
    <source>
        <dbReference type="EMBL" id="ABE61536.1"/>
    </source>
</evidence>
<feature type="transmembrane region" description="Helical" evidence="1">
    <location>
        <begin position="362"/>
        <end position="382"/>
    </location>
</feature>
<dbReference type="STRING" id="323097.Nham_0648"/>
<proteinExistence type="predicted"/>
<evidence type="ECO:0000256" key="1">
    <source>
        <dbReference type="SAM" id="Phobius"/>
    </source>
</evidence>